<gene>
    <name evidence="2" type="ORF">DVH24_008060</name>
</gene>
<feature type="region of interest" description="Disordered" evidence="1">
    <location>
        <begin position="63"/>
        <end position="103"/>
    </location>
</feature>
<dbReference type="AlphaFoldDB" id="A0A498JJ42"/>
<organism evidence="2 3">
    <name type="scientific">Malus domestica</name>
    <name type="common">Apple</name>
    <name type="synonym">Pyrus malus</name>
    <dbReference type="NCBI Taxonomy" id="3750"/>
    <lineage>
        <taxon>Eukaryota</taxon>
        <taxon>Viridiplantae</taxon>
        <taxon>Streptophyta</taxon>
        <taxon>Embryophyta</taxon>
        <taxon>Tracheophyta</taxon>
        <taxon>Spermatophyta</taxon>
        <taxon>Magnoliopsida</taxon>
        <taxon>eudicotyledons</taxon>
        <taxon>Gunneridae</taxon>
        <taxon>Pentapetalae</taxon>
        <taxon>rosids</taxon>
        <taxon>fabids</taxon>
        <taxon>Rosales</taxon>
        <taxon>Rosaceae</taxon>
        <taxon>Amygdaloideae</taxon>
        <taxon>Maleae</taxon>
        <taxon>Malus</taxon>
    </lineage>
</organism>
<protein>
    <submittedName>
        <fullName evidence="2">Uncharacterized protein</fullName>
    </submittedName>
</protein>
<dbReference type="EMBL" id="RDQH01000332">
    <property type="protein sequence ID" value="RXH95560.1"/>
    <property type="molecule type" value="Genomic_DNA"/>
</dbReference>
<evidence type="ECO:0000256" key="1">
    <source>
        <dbReference type="SAM" id="MobiDB-lite"/>
    </source>
</evidence>
<name>A0A498JJ42_MALDO</name>
<reference evidence="2 3" key="1">
    <citation type="submission" date="2018-10" db="EMBL/GenBank/DDBJ databases">
        <title>A high-quality apple genome assembly.</title>
        <authorList>
            <person name="Hu J."/>
        </authorList>
    </citation>
    <scope>NUCLEOTIDE SEQUENCE [LARGE SCALE GENOMIC DNA]</scope>
    <source>
        <strain evidence="3">cv. HFTH1</strain>
        <tissue evidence="2">Young leaf</tissue>
    </source>
</reference>
<accession>A0A498JJ42</accession>
<keyword evidence="3" id="KW-1185">Reference proteome</keyword>
<dbReference type="Proteomes" id="UP000290289">
    <property type="component" value="Chromosome 6"/>
</dbReference>
<evidence type="ECO:0000313" key="3">
    <source>
        <dbReference type="Proteomes" id="UP000290289"/>
    </source>
</evidence>
<evidence type="ECO:0000313" key="2">
    <source>
        <dbReference type="EMBL" id="RXH95560.1"/>
    </source>
</evidence>
<proteinExistence type="predicted"/>
<sequence>MYILISTYHEALWELLGFGFHRNLEVKRVRAREIPGWVTHWEVLVNKTMRAWSGPKANNIMLRRSRARNVVDGPGSSSRNKTVRVESSPGSGGGPGGDVTVSL</sequence>
<comment type="caution">
    <text evidence="2">The sequence shown here is derived from an EMBL/GenBank/DDBJ whole genome shotgun (WGS) entry which is preliminary data.</text>
</comment>